<gene>
    <name evidence="1" type="ORF">VPAL9027_02375</name>
</gene>
<name>A0A1R4B640_9VIBR</name>
<dbReference type="Proteomes" id="UP000189475">
    <property type="component" value="Unassembled WGS sequence"/>
</dbReference>
<dbReference type="PANTHER" id="PTHR43224:SF1">
    <property type="entry name" value="AMIDINOTRANSFERASE"/>
    <property type="match status" value="1"/>
</dbReference>
<sequence length="329" mass="36664">MMKSCVVGDVMKKQLIETFYPRHRQHANTVVVVPPKEFQFNEQTAVDNEFQTPLSMPTETIQQRAMAEYEALVTHLHQSGVTVIEFDYPLSSMPTPDAVFPNNWFNTLADGGLITFPMASHNRQAEVRVEALVEVLCQAGRAVSRVETFSQYIATQRYLESTGAMVMDHDLGLIYAALSQRCDEDVLKEYARHIGYEAVAFATCLPSGKSVYHTNVMMAMGEKFCLLCDEVIAEPMRSHVVQRIAKSKQVIPITIEQMNHFCGNVLPLTTATGETLIVLSQSAYQAFQPQQLSALQQYGTLLPIDVTTIEQIGGGSVRCMMAEIFLPSV</sequence>
<evidence type="ECO:0000313" key="1">
    <source>
        <dbReference type="EMBL" id="SJL84392.1"/>
    </source>
</evidence>
<dbReference type="Pfam" id="PF19420">
    <property type="entry name" value="DDAH_eukar"/>
    <property type="match status" value="1"/>
</dbReference>
<evidence type="ECO:0000313" key="2">
    <source>
        <dbReference type="Proteomes" id="UP000189475"/>
    </source>
</evidence>
<reference evidence="1 2" key="1">
    <citation type="submission" date="2017-02" db="EMBL/GenBank/DDBJ databases">
        <authorList>
            <person name="Peterson S.W."/>
        </authorList>
    </citation>
    <scope>NUCLEOTIDE SEQUENCE [LARGE SCALE GENOMIC DNA]</scope>
    <source>
        <strain evidence="1 2">CECT 9027</strain>
    </source>
</reference>
<dbReference type="SUPFAM" id="SSF55909">
    <property type="entry name" value="Pentein"/>
    <property type="match status" value="1"/>
</dbReference>
<dbReference type="Gene3D" id="3.75.10.10">
    <property type="entry name" value="L-arginine/glycine Amidinotransferase, Chain A"/>
    <property type="match status" value="1"/>
</dbReference>
<keyword evidence="2" id="KW-1185">Reference proteome</keyword>
<dbReference type="PANTHER" id="PTHR43224">
    <property type="entry name" value="AMIDINOTRANSFERASE"/>
    <property type="match status" value="1"/>
</dbReference>
<dbReference type="PIRSF" id="PIRSF028188">
    <property type="entry name" value="Amdntrnsf_FN0238"/>
    <property type="match status" value="1"/>
</dbReference>
<proteinExistence type="predicted"/>
<organism evidence="1 2">
    <name type="scientific">Vibrio palustris</name>
    <dbReference type="NCBI Taxonomy" id="1918946"/>
    <lineage>
        <taxon>Bacteria</taxon>
        <taxon>Pseudomonadati</taxon>
        <taxon>Pseudomonadota</taxon>
        <taxon>Gammaproteobacteria</taxon>
        <taxon>Vibrionales</taxon>
        <taxon>Vibrionaceae</taxon>
        <taxon>Vibrio</taxon>
    </lineage>
</organism>
<dbReference type="EMBL" id="FUFT01000005">
    <property type="protein sequence ID" value="SJL84392.1"/>
    <property type="molecule type" value="Genomic_DNA"/>
</dbReference>
<evidence type="ECO:0008006" key="3">
    <source>
        <dbReference type="Google" id="ProtNLM"/>
    </source>
</evidence>
<protein>
    <recommendedName>
        <fullName evidence="3">Amidinotransferase</fullName>
    </recommendedName>
</protein>
<dbReference type="InterPro" id="IPR014541">
    <property type="entry name" value="Amdntrnsf_FN0238"/>
</dbReference>
<dbReference type="AlphaFoldDB" id="A0A1R4B640"/>
<accession>A0A1R4B640</accession>